<sequence>MSILNKSRNSTKIKKTAFFLLRQANKGENHQESPIKLREIASSCMTETTNYGILSTGKQDHGDYLFLSLVRSIPASSGEIFSNLLNLTMPCQLVDLSAR</sequence>
<evidence type="ECO:0000313" key="1">
    <source>
        <dbReference type="EMBL" id="MBC3874523.1"/>
    </source>
</evidence>
<dbReference type="EMBL" id="JACOGA010000011">
    <property type="protein sequence ID" value="MBC3874523.1"/>
    <property type="molecule type" value="Genomic_DNA"/>
</dbReference>
<protein>
    <submittedName>
        <fullName evidence="1">Uncharacterized protein</fullName>
    </submittedName>
</protein>
<keyword evidence="2" id="KW-1185">Reference proteome</keyword>
<dbReference type="RefSeq" id="WP_186942509.1">
    <property type="nucleotide sequence ID" value="NZ_JACOGA010000011.1"/>
</dbReference>
<accession>A0ABR6YD90</accession>
<dbReference type="Proteomes" id="UP000624279">
    <property type="component" value="Unassembled WGS sequence"/>
</dbReference>
<comment type="caution">
    <text evidence="1">The sequence shown here is derived from an EMBL/GenBank/DDBJ whole genome shotgun (WGS) entry which is preliminary data.</text>
</comment>
<organism evidence="1 2">
    <name type="scientific">Undibacterium flavidum</name>
    <dbReference type="NCBI Taxonomy" id="2762297"/>
    <lineage>
        <taxon>Bacteria</taxon>
        <taxon>Pseudomonadati</taxon>
        <taxon>Pseudomonadota</taxon>
        <taxon>Betaproteobacteria</taxon>
        <taxon>Burkholderiales</taxon>
        <taxon>Oxalobacteraceae</taxon>
        <taxon>Undibacterium</taxon>
    </lineage>
</organism>
<reference evidence="1 2" key="1">
    <citation type="submission" date="2020-08" db="EMBL/GenBank/DDBJ databases">
        <title>Novel species isolated from subtropical streams in China.</title>
        <authorList>
            <person name="Lu H."/>
        </authorList>
    </citation>
    <scope>NUCLEOTIDE SEQUENCE [LARGE SCALE GENOMIC DNA]</scope>
    <source>
        <strain evidence="1 2">LX15W</strain>
    </source>
</reference>
<name>A0ABR6YD90_9BURK</name>
<gene>
    <name evidence="1" type="ORF">H8K55_13070</name>
</gene>
<proteinExistence type="predicted"/>
<evidence type="ECO:0000313" key="2">
    <source>
        <dbReference type="Proteomes" id="UP000624279"/>
    </source>
</evidence>